<evidence type="ECO:0000313" key="1">
    <source>
        <dbReference type="EMBL" id="QNQ08506.1"/>
    </source>
</evidence>
<dbReference type="Proteomes" id="UP000516148">
    <property type="component" value="Chromosome"/>
</dbReference>
<proteinExistence type="predicted"/>
<evidence type="ECO:0000313" key="2">
    <source>
        <dbReference type="Proteomes" id="UP000516148"/>
    </source>
</evidence>
<accession>A0A7H0LFQ3</accession>
<keyword evidence="2" id="KW-1185">Reference proteome</keyword>
<name>A0A7H0LFQ3_9SPHN</name>
<dbReference type="RefSeq" id="WP_187760834.1">
    <property type="nucleotide sequence ID" value="NZ_CP061038.1"/>
</dbReference>
<sequence length="86" mass="9356">MILDLAKASAALSGIKTSAGQKNLEELYAHLEGFRGKLDGKLNDAEFRYVMQTLFNEQVLSVPAAEARNIPPATVLAHGFSIRQVI</sequence>
<organism evidence="1 2">
    <name type="scientific">Sphingomonas alpina</name>
    <dbReference type="NCBI Taxonomy" id="653931"/>
    <lineage>
        <taxon>Bacteria</taxon>
        <taxon>Pseudomonadati</taxon>
        <taxon>Pseudomonadota</taxon>
        <taxon>Alphaproteobacteria</taxon>
        <taxon>Sphingomonadales</taxon>
        <taxon>Sphingomonadaceae</taxon>
        <taxon>Sphingomonas</taxon>
    </lineage>
</organism>
<dbReference type="KEGG" id="spap:H3Z74_17385"/>
<dbReference type="AlphaFoldDB" id="A0A7H0LFQ3"/>
<dbReference type="EMBL" id="CP061038">
    <property type="protein sequence ID" value="QNQ08506.1"/>
    <property type="molecule type" value="Genomic_DNA"/>
</dbReference>
<protein>
    <submittedName>
        <fullName evidence="1">Uncharacterized protein</fullName>
    </submittedName>
</protein>
<reference evidence="1 2" key="1">
    <citation type="submission" date="2020-09" db="EMBL/GenBank/DDBJ databases">
        <title>Sphingomonas sp., a new species isolated from pork steak.</title>
        <authorList>
            <person name="Heidler von Heilborn D."/>
        </authorList>
    </citation>
    <scope>NUCLEOTIDE SEQUENCE [LARGE SCALE GENOMIC DNA]</scope>
    <source>
        <strain evidence="2">S8-3T</strain>
    </source>
</reference>
<gene>
    <name evidence="1" type="ORF">H3Z74_17385</name>
</gene>